<dbReference type="PRINTS" id="PR00032">
    <property type="entry name" value="HTHARAC"/>
</dbReference>
<organism evidence="5 6">
    <name type="scientific">Roseateles saccharophilus</name>
    <name type="common">Pseudomonas saccharophila</name>
    <dbReference type="NCBI Taxonomy" id="304"/>
    <lineage>
        <taxon>Bacteria</taxon>
        <taxon>Pseudomonadati</taxon>
        <taxon>Pseudomonadota</taxon>
        <taxon>Betaproteobacteria</taxon>
        <taxon>Burkholderiales</taxon>
        <taxon>Sphaerotilaceae</taxon>
        <taxon>Roseateles</taxon>
    </lineage>
</organism>
<feature type="domain" description="HTH araC/xylS-type" evidence="4">
    <location>
        <begin position="144"/>
        <end position="241"/>
    </location>
</feature>
<gene>
    <name evidence="5" type="ORF">EV671_100485</name>
</gene>
<dbReference type="PROSITE" id="PS01124">
    <property type="entry name" value="HTH_ARAC_FAMILY_2"/>
    <property type="match status" value="1"/>
</dbReference>
<dbReference type="Gene3D" id="1.10.10.60">
    <property type="entry name" value="Homeodomain-like"/>
    <property type="match status" value="2"/>
</dbReference>
<keyword evidence="2" id="KW-0238">DNA-binding</keyword>
<evidence type="ECO:0000256" key="2">
    <source>
        <dbReference type="ARBA" id="ARBA00023125"/>
    </source>
</evidence>
<dbReference type="PANTHER" id="PTHR46796:SF13">
    <property type="entry name" value="HTH-TYPE TRANSCRIPTIONAL ACTIVATOR RHAS"/>
    <property type="match status" value="1"/>
</dbReference>
<evidence type="ECO:0000313" key="6">
    <source>
        <dbReference type="Proteomes" id="UP000295110"/>
    </source>
</evidence>
<dbReference type="SMART" id="SM00342">
    <property type="entry name" value="HTH_ARAC"/>
    <property type="match status" value="1"/>
</dbReference>
<dbReference type="SUPFAM" id="SSF55785">
    <property type="entry name" value="PYP-like sensor domain (PAS domain)"/>
    <property type="match status" value="1"/>
</dbReference>
<accession>A0A4R3VF02</accession>
<dbReference type="SUPFAM" id="SSF46689">
    <property type="entry name" value="Homeodomain-like"/>
    <property type="match status" value="2"/>
</dbReference>
<dbReference type="PANTHER" id="PTHR46796">
    <property type="entry name" value="HTH-TYPE TRANSCRIPTIONAL ACTIVATOR RHAS-RELATED"/>
    <property type="match status" value="1"/>
</dbReference>
<proteinExistence type="predicted"/>
<evidence type="ECO:0000256" key="1">
    <source>
        <dbReference type="ARBA" id="ARBA00023015"/>
    </source>
</evidence>
<sequence>MIRFMIQPRPTQVDADQLQCLLDMLPATVFFIKDLHGRYTHANMTLVRRLGLSRREDVVGRTPIEVFPQRLGDAYASQDRRVLAGHAIASQLEVHLFPNRGSGWCLTHKTPLRDEQGGEIVGLMGVSHDLQQPDGRHPGFARLRRVLDHMEAHYGEPVRMQALADLAGLSLSQLERQFHRVFHLTPQQWLTRLRIEAAMALLRGRDSIASIGLSCGFSDQSAFSRQFKASVGATPRDYRRLVAAAGV</sequence>
<dbReference type="InterPro" id="IPR000014">
    <property type="entry name" value="PAS"/>
</dbReference>
<keyword evidence="1" id="KW-0805">Transcription regulation</keyword>
<comment type="caution">
    <text evidence="5">The sequence shown here is derived from an EMBL/GenBank/DDBJ whole genome shotgun (WGS) entry which is preliminary data.</text>
</comment>
<dbReference type="InterPro" id="IPR018060">
    <property type="entry name" value="HTH_AraC"/>
</dbReference>
<dbReference type="InterPro" id="IPR035965">
    <property type="entry name" value="PAS-like_dom_sf"/>
</dbReference>
<dbReference type="GO" id="GO:0043565">
    <property type="term" value="F:sequence-specific DNA binding"/>
    <property type="evidence" value="ECO:0007669"/>
    <property type="project" value="InterPro"/>
</dbReference>
<evidence type="ECO:0000256" key="3">
    <source>
        <dbReference type="ARBA" id="ARBA00023163"/>
    </source>
</evidence>
<dbReference type="CDD" id="cd00130">
    <property type="entry name" value="PAS"/>
    <property type="match status" value="1"/>
</dbReference>
<dbReference type="InterPro" id="IPR018062">
    <property type="entry name" value="HTH_AraC-typ_CS"/>
</dbReference>
<dbReference type="AlphaFoldDB" id="A0A4R3VF02"/>
<dbReference type="PROSITE" id="PS00041">
    <property type="entry name" value="HTH_ARAC_FAMILY_1"/>
    <property type="match status" value="1"/>
</dbReference>
<dbReference type="InterPro" id="IPR009057">
    <property type="entry name" value="Homeodomain-like_sf"/>
</dbReference>
<dbReference type="Pfam" id="PF12833">
    <property type="entry name" value="HTH_18"/>
    <property type="match status" value="1"/>
</dbReference>
<evidence type="ECO:0000313" key="5">
    <source>
        <dbReference type="EMBL" id="TCV02312.1"/>
    </source>
</evidence>
<dbReference type="Pfam" id="PF08448">
    <property type="entry name" value="PAS_4"/>
    <property type="match status" value="1"/>
</dbReference>
<name>A0A4R3VF02_ROSSA</name>
<reference evidence="5 6" key="1">
    <citation type="submission" date="2019-03" db="EMBL/GenBank/DDBJ databases">
        <title>Genomic Encyclopedia of Type Strains, Phase IV (KMG-IV): sequencing the most valuable type-strain genomes for metagenomic binning, comparative biology and taxonomic classification.</title>
        <authorList>
            <person name="Goeker M."/>
        </authorList>
    </citation>
    <scope>NUCLEOTIDE SEQUENCE [LARGE SCALE GENOMIC DNA]</scope>
    <source>
        <strain evidence="5 6">DSM 654</strain>
    </source>
</reference>
<dbReference type="InterPro" id="IPR020449">
    <property type="entry name" value="Tscrpt_reg_AraC-type_HTH"/>
</dbReference>
<dbReference type="InterPro" id="IPR050204">
    <property type="entry name" value="AraC_XylS_family_regulators"/>
</dbReference>
<dbReference type="GO" id="GO:0003700">
    <property type="term" value="F:DNA-binding transcription factor activity"/>
    <property type="evidence" value="ECO:0007669"/>
    <property type="project" value="InterPro"/>
</dbReference>
<keyword evidence="6" id="KW-1185">Reference proteome</keyword>
<keyword evidence="3" id="KW-0804">Transcription</keyword>
<protein>
    <submittedName>
        <fullName evidence="5">AraC family transcriptional regulator</fullName>
    </submittedName>
</protein>
<evidence type="ECO:0000259" key="4">
    <source>
        <dbReference type="PROSITE" id="PS01124"/>
    </source>
</evidence>
<dbReference type="EMBL" id="SMBU01000004">
    <property type="protein sequence ID" value="TCV02312.1"/>
    <property type="molecule type" value="Genomic_DNA"/>
</dbReference>
<dbReference type="Proteomes" id="UP000295110">
    <property type="component" value="Unassembled WGS sequence"/>
</dbReference>
<dbReference type="Gene3D" id="3.30.450.20">
    <property type="entry name" value="PAS domain"/>
    <property type="match status" value="1"/>
</dbReference>
<dbReference type="InterPro" id="IPR013656">
    <property type="entry name" value="PAS_4"/>
</dbReference>